<evidence type="ECO:0000313" key="3">
    <source>
        <dbReference type="Proteomes" id="UP000229901"/>
    </source>
</evidence>
<proteinExistence type="predicted"/>
<dbReference type="AlphaFoldDB" id="A0A2H0V478"/>
<feature type="transmembrane region" description="Helical" evidence="1">
    <location>
        <begin position="6"/>
        <end position="26"/>
    </location>
</feature>
<accession>A0A2H0V478</accession>
<gene>
    <name evidence="2" type="ORF">COT97_04245</name>
</gene>
<feature type="transmembrane region" description="Helical" evidence="1">
    <location>
        <begin position="38"/>
        <end position="58"/>
    </location>
</feature>
<protein>
    <submittedName>
        <fullName evidence="2">Uncharacterized protein</fullName>
    </submittedName>
</protein>
<sequence length="177" mass="19215">MLFKLSIGLQIILNENIVLLLGGFVIKYNYMQKGISTLESILFVLFLLVTSGIVFIILNPIINVSPDPNDQAWADVLAISNAIQVNKIDYQGQLLPTIRDLDINRAYFATLDGGGDGFSDCTETLSGMVNLTQLVAGGYLSGQNLMSAGYYLKKSGDDKVTVGSCQVGEGERIEVTR</sequence>
<comment type="caution">
    <text evidence="2">The sequence shown here is derived from an EMBL/GenBank/DDBJ whole genome shotgun (WGS) entry which is preliminary data.</text>
</comment>
<keyword evidence="1" id="KW-0812">Transmembrane</keyword>
<evidence type="ECO:0000313" key="2">
    <source>
        <dbReference type="EMBL" id="PIR93906.1"/>
    </source>
</evidence>
<evidence type="ECO:0000256" key="1">
    <source>
        <dbReference type="SAM" id="Phobius"/>
    </source>
</evidence>
<reference evidence="3" key="1">
    <citation type="submission" date="2017-09" db="EMBL/GenBank/DDBJ databases">
        <title>Depth-based differentiation of microbial function through sediment-hosted aquifers and enrichment of novel symbionts in the deep terrestrial subsurface.</title>
        <authorList>
            <person name="Probst A.J."/>
            <person name="Ladd B."/>
            <person name="Jarett J.K."/>
            <person name="Geller-Mcgrath D.E."/>
            <person name="Sieber C.M.K."/>
            <person name="Emerson J.B."/>
            <person name="Anantharaman K."/>
            <person name="Thomas B.C."/>
            <person name="Malmstrom R."/>
            <person name="Stieglmeier M."/>
            <person name="Klingl A."/>
            <person name="Woyke T."/>
            <person name="Ryan C.M."/>
            <person name="Banfield J.F."/>
        </authorList>
    </citation>
    <scope>NUCLEOTIDE SEQUENCE [LARGE SCALE GENOMIC DNA]</scope>
</reference>
<dbReference type="Proteomes" id="UP000229901">
    <property type="component" value="Unassembled WGS sequence"/>
</dbReference>
<name>A0A2H0V478_9BACT</name>
<keyword evidence="1" id="KW-1133">Transmembrane helix</keyword>
<organism evidence="2 3">
    <name type="scientific">Candidatus Falkowbacteria bacterium CG10_big_fil_rev_8_21_14_0_10_39_11</name>
    <dbReference type="NCBI Taxonomy" id="1974565"/>
    <lineage>
        <taxon>Bacteria</taxon>
        <taxon>Candidatus Falkowiibacteriota</taxon>
    </lineage>
</organism>
<dbReference type="EMBL" id="PFAP01000031">
    <property type="protein sequence ID" value="PIR93906.1"/>
    <property type="molecule type" value="Genomic_DNA"/>
</dbReference>
<keyword evidence="1" id="KW-0472">Membrane</keyword>